<accession>A0ABC8V6C8</accession>
<name>A0ABC8V6C8_9AQUA</name>
<protein>
    <submittedName>
        <fullName evidence="1">Uncharacterized protein</fullName>
    </submittedName>
</protein>
<keyword evidence="2" id="KW-1185">Reference proteome</keyword>
<gene>
    <name evidence="1" type="ORF">ILEXP_LOCUS59088</name>
</gene>
<sequence>MVIDFLEEYSDLSSSSNVEKVIAKSTFCYAINQMIHAGLLLSQVLSGTAREAALAILGSKAVPSDQVAFSDQKA</sequence>
<comment type="caution">
    <text evidence="1">The sequence shown here is derived from an EMBL/GenBank/DDBJ whole genome shotgun (WGS) entry which is preliminary data.</text>
</comment>
<evidence type="ECO:0000313" key="1">
    <source>
        <dbReference type="EMBL" id="CAK9188404.1"/>
    </source>
</evidence>
<reference evidence="1 2" key="1">
    <citation type="submission" date="2024-02" db="EMBL/GenBank/DDBJ databases">
        <authorList>
            <person name="Vignale AGUSTIN F."/>
            <person name="Sosa J E."/>
            <person name="Modenutti C."/>
        </authorList>
    </citation>
    <scope>NUCLEOTIDE SEQUENCE [LARGE SCALE GENOMIC DNA]</scope>
</reference>
<dbReference type="Proteomes" id="UP001642360">
    <property type="component" value="Unassembled WGS sequence"/>
</dbReference>
<proteinExistence type="predicted"/>
<dbReference type="AlphaFoldDB" id="A0ABC8V6C8"/>
<organism evidence="1 2">
    <name type="scientific">Ilex paraguariensis</name>
    <name type="common">yerba mate</name>
    <dbReference type="NCBI Taxonomy" id="185542"/>
    <lineage>
        <taxon>Eukaryota</taxon>
        <taxon>Viridiplantae</taxon>
        <taxon>Streptophyta</taxon>
        <taxon>Embryophyta</taxon>
        <taxon>Tracheophyta</taxon>
        <taxon>Spermatophyta</taxon>
        <taxon>Magnoliopsida</taxon>
        <taxon>eudicotyledons</taxon>
        <taxon>Gunneridae</taxon>
        <taxon>Pentapetalae</taxon>
        <taxon>asterids</taxon>
        <taxon>campanulids</taxon>
        <taxon>Aquifoliales</taxon>
        <taxon>Aquifoliaceae</taxon>
        <taxon>Ilex</taxon>
    </lineage>
</organism>
<dbReference type="EMBL" id="CAUOFW020010446">
    <property type="protein sequence ID" value="CAK9188404.1"/>
    <property type="molecule type" value="Genomic_DNA"/>
</dbReference>
<evidence type="ECO:0000313" key="2">
    <source>
        <dbReference type="Proteomes" id="UP001642360"/>
    </source>
</evidence>